<keyword evidence="2" id="KW-1185">Reference proteome</keyword>
<sequence>MRLKSLTTLNTLLLLSVCLALGATLWWSEQALERPYQLIARYLGLSQQFQHQVAANIHEYLASGDAMQHSQALQTLDDLLTEAESLPEHFATQLRPSLVKLRNFTAGDLLAAGKLASDPQGLLIQAEREISTLLDQLSRYAEKANVNNYQISLFAASQALQHLSYARDRLVSTGRDDLAGEVEQALLGLKDANQRLQDLPLQLHICSLSVLMIFLLAGKGDFR</sequence>
<comment type="caution">
    <text evidence="1">The sequence shown here is derived from an EMBL/GenBank/DDBJ whole genome shotgun (WGS) entry which is preliminary data.</text>
</comment>
<evidence type="ECO:0000313" key="1">
    <source>
        <dbReference type="EMBL" id="MBB3105401.1"/>
    </source>
</evidence>
<accession>A0A839T7F2</accession>
<evidence type="ECO:0008006" key="3">
    <source>
        <dbReference type="Google" id="ProtNLM"/>
    </source>
</evidence>
<gene>
    <name evidence="1" type="ORF">FHR87_003839</name>
</gene>
<evidence type="ECO:0000313" key="2">
    <source>
        <dbReference type="Proteomes" id="UP000549250"/>
    </source>
</evidence>
<organism evidence="1 2">
    <name type="scientific">Azomonas macrocytogenes</name>
    <name type="common">Azotobacter macrocytogenes</name>
    <dbReference type="NCBI Taxonomy" id="69962"/>
    <lineage>
        <taxon>Bacteria</taxon>
        <taxon>Pseudomonadati</taxon>
        <taxon>Pseudomonadota</taxon>
        <taxon>Gammaproteobacteria</taxon>
        <taxon>Pseudomonadales</taxon>
        <taxon>Pseudomonadaceae</taxon>
        <taxon>Azomonas</taxon>
    </lineage>
</organism>
<dbReference type="Proteomes" id="UP000549250">
    <property type="component" value="Unassembled WGS sequence"/>
</dbReference>
<reference evidence="1 2" key="1">
    <citation type="submission" date="2020-08" db="EMBL/GenBank/DDBJ databases">
        <title>Genomic Encyclopedia of Type Strains, Phase III (KMG-III): the genomes of soil and plant-associated and newly described type strains.</title>
        <authorList>
            <person name="Whitman W."/>
        </authorList>
    </citation>
    <scope>NUCLEOTIDE SEQUENCE [LARGE SCALE GENOMIC DNA]</scope>
    <source>
        <strain evidence="1 2">CECT 4462</strain>
    </source>
</reference>
<proteinExistence type="predicted"/>
<dbReference type="AlphaFoldDB" id="A0A839T7F2"/>
<dbReference type="EMBL" id="JACHXI010000039">
    <property type="protein sequence ID" value="MBB3105401.1"/>
    <property type="molecule type" value="Genomic_DNA"/>
</dbReference>
<protein>
    <recommendedName>
        <fullName evidence="3">Chemotaxis protein</fullName>
    </recommendedName>
</protein>
<dbReference type="RefSeq" id="WP_183168233.1">
    <property type="nucleotide sequence ID" value="NZ_JACHXI010000039.1"/>
</dbReference>
<name>A0A839T7F2_AZOMA</name>